<proteinExistence type="predicted"/>
<dbReference type="InterPro" id="IPR050469">
    <property type="entry name" value="Diguanylate_Cyclase"/>
</dbReference>
<feature type="transmembrane region" description="Helical" evidence="3">
    <location>
        <begin position="144"/>
        <end position="162"/>
    </location>
</feature>
<dbReference type="InterPro" id="IPR029787">
    <property type="entry name" value="Nucleotide_cyclase"/>
</dbReference>
<evidence type="ECO:0000259" key="4">
    <source>
        <dbReference type="PROSITE" id="PS50887"/>
    </source>
</evidence>
<comment type="caution">
    <text evidence="5">The sequence shown here is derived from an EMBL/GenBank/DDBJ whole genome shotgun (WGS) entry which is preliminary data.</text>
</comment>
<dbReference type="Pfam" id="PF00990">
    <property type="entry name" value="GGDEF"/>
    <property type="match status" value="1"/>
</dbReference>
<accession>A0ABN1FQI4</accession>
<feature type="transmembrane region" description="Helical" evidence="3">
    <location>
        <begin position="86"/>
        <end position="106"/>
    </location>
</feature>
<dbReference type="SMART" id="SM00267">
    <property type="entry name" value="GGDEF"/>
    <property type="match status" value="1"/>
</dbReference>
<dbReference type="Gene3D" id="3.30.70.270">
    <property type="match status" value="1"/>
</dbReference>
<keyword evidence="3" id="KW-1133">Transmembrane helix</keyword>
<evidence type="ECO:0000313" key="6">
    <source>
        <dbReference type="Proteomes" id="UP001424441"/>
    </source>
</evidence>
<reference evidence="5 6" key="1">
    <citation type="journal article" date="2019" name="Int. J. Syst. Evol. Microbiol.">
        <title>The Global Catalogue of Microorganisms (GCM) 10K type strain sequencing project: providing services to taxonomists for standard genome sequencing and annotation.</title>
        <authorList>
            <consortium name="The Broad Institute Genomics Platform"/>
            <consortium name="The Broad Institute Genome Sequencing Center for Infectious Disease"/>
            <person name="Wu L."/>
            <person name="Ma J."/>
        </authorList>
    </citation>
    <scope>NUCLEOTIDE SEQUENCE [LARGE SCALE GENOMIC DNA]</scope>
    <source>
        <strain evidence="5 6">JCM 15115</strain>
    </source>
</reference>
<dbReference type="EMBL" id="BAAADE010000001">
    <property type="protein sequence ID" value="GAA0595612.1"/>
    <property type="molecule type" value="Genomic_DNA"/>
</dbReference>
<feature type="transmembrane region" description="Helical" evidence="3">
    <location>
        <begin position="112"/>
        <end position="132"/>
    </location>
</feature>
<evidence type="ECO:0000256" key="2">
    <source>
        <dbReference type="ARBA" id="ARBA00034247"/>
    </source>
</evidence>
<dbReference type="SUPFAM" id="SSF55073">
    <property type="entry name" value="Nucleotide cyclase"/>
    <property type="match status" value="1"/>
</dbReference>
<dbReference type="PANTHER" id="PTHR45138">
    <property type="entry name" value="REGULATORY COMPONENTS OF SENSORY TRANSDUCTION SYSTEM"/>
    <property type="match status" value="1"/>
</dbReference>
<dbReference type="Proteomes" id="UP001424441">
    <property type="component" value="Unassembled WGS sequence"/>
</dbReference>
<dbReference type="PROSITE" id="PS50887">
    <property type="entry name" value="GGDEF"/>
    <property type="match status" value="1"/>
</dbReference>
<dbReference type="RefSeq" id="WP_343801798.1">
    <property type="nucleotide sequence ID" value="NZ_BAAADE010000001.1"/>
</dbReference>
<dbReference type="EC" id="2.7.7.65" evidence="1"/>
<protein>
    <recommendedName>
        <fullName evidence="1">diguanylate cyclase</fullName>
        <ecNumber evidence="1">2.7.7.65</ecNumber>
    </recommendedName>
</protein>
<keyword evidence="3" id="KW-0472">Membrane</keyword>
<feature type="domain" description="GGDEF" evidence="4">
    <location>
        <begin position="244"/>
        <end position="376"/>
    </location>
</feature>
<keyword evidence="3" id="KW-0812">Transmembrane</keyword>
<evidence type="ECO:0000256" key="1">
    <source>
        <dbReference type="ARBA" id="ARBA00012528"/>
    </source>
</evidence>
<name>A0ABN1FQI4_9HYPH</name>
<gene>
    <name evidence="5" type="ORF">GCM10008943_08410</name>
</gene>
<keyword evidence="6" id="KW-1185">Reference proteome</keyword>
<feature type="transmembrane region" description="Helical" evidence="3">
    <location>
        <begin position="6"/>
        <end position="22"/>
    </location>
</feature>
<sequence>MKFALPSVLLLVSLFLCSVWFYSRERKYLLICASGFFLICIAAIIQTVEIIPFNGGSSVSSAFFYVLGSQLINGGVLYRSAKAVNIYLYGLSLLLIVSGIIYFYYFDNNLYARIYLVNFGMAAFFLIAVFRLRKLVWETNADRILLGCLFLVGMHFFPKVLMTDNTVNKVMHGAAYLDSSYWDATSFWSAILGMILGVMIILSVGMEVIALLTRDRDTDVLTGLLNRRGLMNRLNMISEEKRIRTDSIIMCDIDYFKSINDTYGHAVGDKVLKQFAGILAGPIGERDLAVRLGGEEFVLILHQKSVEQAYILIERLRNEIEETFFDGLDDTHILTCSFGITKLHHQEDIWAVIERADKHLYKAKNEGRNRIHAEEAKVPFNYSA</sequence>
<dbReference type="PANTHER" id="PTHR45138:SF9">
    <property type="entry name" value="DIGUANYLATE CYCLASE DGCM-RELATED"/>
    <property type="match status" value="1"/>
</dbReference>
<feature type="transmembrane region" description="Helical" evidence="3">
    <location>
        <begin position="29"/>
        <end position="53"/>
    </location>
</feature>
<evidence type="ECO:0000256" key="3">
    <source>
        <dbReference type="SAM" id="Phobius"/>
    </source>
</evidence>
<dbReference type="InterPro" id="IPR000160">
    <property type="entry name" value="GGDEF_dom"/>
</dbReference>
<comment type="catalytic activity">
    <reaction evidence="2">
        <text>2 GTP = 3',3'-c-di-GMP + 2 diphosphate</text>
        <dbReference type="Rhea" id="RHEA:24898"/>
        <dbReference type="ChEBI" id="CHEBI:33019"/>
        <dbReference type="ChEBI" id="CHEBI:37565"/>
        <dbReference type="ChEBI" id="CHEBI:58805"/>
        <dbReference type="EC" id="2.7.7.65"/>
    </reaction>
</comment>
<feature type="transmembrane region" description="Helical" evidence="3">
    <location>
        <begin position="187"/>
        <end position="212"/>
    </location>
</feature>
<dbReference type="NCBIfam" id="TIGR00254">
    <property type="entry name" value="GGDEF"/>
    <property type="match status" value="1"/>
</dbReference>
<organism evidence="5 6">
    <name type="scientific">Paenochrobactrum glaciei</name>
    <dbReference type="NCBI Taxonomy" id="486407"/>
    <lineage>
        <taxon>Bacteria</taxon>
        <taxon>Pseudomonadati</taxon>
        <taxon>Pseudomonadota</taxon>
        <taxon>Alphaproteobacteria</taxon>
        <taxon>Hyphomicrobiales</taxon>
        <taxon>Brucellaceae</taxon>
        <taxon>Paenochrobactrum</taxon>
    </lineage>
</organism>
<feature type="transmembrane region" description="Helical" evidence="3">
    <location>
        <begin position="59"/>
        <end position="79"/>
    </location>
</feature>
<dbReference type="InterPro" id="IPR043128">
    <property type="entry name" value="Rev_trsase/Diguanyl_cyclase"/>
</dbReference>
<dbReference type="CDD" id="cd01949">
    <property type="entry name" value="GGDEF"/>
    <property type="match status" value="1"/>
</dbReference>
<evidence type="ECO:0000313" key="5">
    <source>
        <dbReference type="EMBL" id="GAA0595612.1"/>
    </source>
</evidence>